<organism evidence="6">
    <name type="scientific">Solanum lycopersicum</name>
    <name type="common">Tomato</name>
    <name type="synonym">Lycopersicon esculentum</name>
    <dbReference type="NCBI Taxonomy" id="4081"/>
    <lineage>
        <taxon>Eukaryota</taxon>
        <taxon>Viridiplantae</taxon>
        <taxon>Streptophyta</taxon>
        <taxon>Embryophyta</taxon>
        <taxon>Tracheophyta</taxon>
        <taxon>Spermatophyta</taxon>
        <taxon>Magnoliopsida</taxon>
        <taxon>eudicotyledons</taxon>
        <taxon>Gunneridae</taxon>
        <taxon>Pentapetalae</taxon>
        <taxon>asterids</taxon>
        <taxon>lamiids</taxon>
        <taxon>Solanales</taxon>
        <taxon>Solanaceae</taxon>
        <taxon>Solanoideae</taxon>
        <taxon>Solaneae</taxon>
        <taxon>Solanum</taxon>
        <taxon>Solanum subgen. Lycopersicon</taxon>
    </lineage>
</organism>
<dbReference type="InterPro" id="IPR010666">
    <property type="entry name" value="Znf_GRF"/>
</dbReference>
<dbReference type="EnsemblPlants" id="Solyc07g017827.1.1">
    <property type="protein sequence ID" value="Solyc07g017827.1.1"/>
    <property type="gene ID" value="Solyc07g017827.1"/>
</dbReference>
<reference evidence="6" key="2">
    <citation type="submission" date="2019-01" db="UniProtKB">
        <authorList>
            <consortium name="EnsemblPlants"/>
        </authorList>
    </citation>
    <scope>IDENTIFICATION</scope>
    <source>
        <strain evidence="6">cv. Heinz 1706</strain>
    </source>
</reference>
<dbReference type="OMA" id="ANSCRFF"/>
<dbReference type="GO" id="GO:0008270">
    <property type="term" value="F:zinc ion binding"/>
    <property type="evidence" value="ECO:0007669"/>
    <property type="project" value="UniProtKB-KW"/>
</dbReference>
<feature type="domain" description="GRF-type" evidence="5">
    <location>
        <begin position="9"/>
        <end position="53"/>
    </location>
</feature>
<evidence type="ECO:0000313" key="6">
    <source>
        <dbReference type="EnsemblPlants" id="Solyc07g017827.1.1"/>
    </source>
</evidence>
<dbReference type="InParanoid" id="A0A3Q7I2I2"/>
<dbReference type="AlphaFoldDB" id="A0A3Q7I2I2"/>
<evidence type="ECO:0000256" key="4">
    <source>
        <dbReference type="PROSITE-ProRule" id="PRU01343"/>
    </source>
</evidence>
<dbReference type="PaxDb" id="4081-Solyc03g083760.1.1"/>
<evidence type="ECO:0000313" key="7">
    <source>
        <dbReference type="Proteomes" id="UP000004994"/>
    </source>
</evidence>
<evidence type="ECO:0000259" key="5">
    <source>
        <dbReference type="PROSITE" id="PS51999"/>
    </source>
</evidence>
<dbReference type="PANTHER" id="PTHR33248">
    <property type="entry name" value="ZINC ION-BINDING PROTEIN"/>
    <property type="match status" value="1"/>
</dbReference>
<keyword evidence="2 4" id="KW-0863">Zinc-finger</keyword>
<evidence type="ECO:0000256" key="2">
    <source>
        <dbReference type="ARBA" id="ARBA00022771"/>
    </source>
</evidence>
<keyword evidence="7" id="KW-1185">Reference proteome</keyword>
<dbReference type="Pfam" id="PF06839">
    <property type="entry name" value="Zn_ribbon_GRF"/>
    <property type="match status" value="1"/>
</dbReference>
<dbReference type="Proteomes" id="UP000004994">
    <property type="component" value="Chromosome 7"/>
</dbReference>
<reference evidence="6" key="1">
    <citation type="journal article" date="2012" name="Nature">
        <title>The tomato genome sequence provides insights into fleshy fruit evolution.</title>
        <authorList>
            <consortium name="Tomato Genome Consortium"/>
        </authorList>
    </citation>
    <scope>NUCLEOTIDE SEQUENCE [LARGE SCALE GENOMIC DNA]</scope>
    <source>
        <strain evidence="6">cv. Heinz 1706</strain>
    </source>
</reference>
<accession>A0A3Q7I2I2</accession>
<name>A0A3Q7I2I2_SOLLC</name>
<sequence length="105" mass="12147">MNNSRRLVCLCGAPPILKISWTNDNSGRRFFGCRHYGSSFRNSCKFFDWYDPEFLTQANIVILGLLKKTNKQEEQLKCKWILKLILVWFGVPCSTDLGYSFCGLV</sequence>
<dbReference type="PROSITE" id="PS51999">
    <property type="entry name" value="ZF_GRF"/>
    <property type="match status" value="1"/>
</dbReference>
<proteinExistence type="predicted"/>
<evidence type="ECO:0000256" key="3">
    <source>
        <dbReference type="ARBA" id="ARBA00022833"/>
    </source>
</evidence>
<keyword evidence="3" id="KW-0862">Zinc</keyword>
<evidence type="ECO:0000256" key="1">
    <source>
        <dbReference type="ARBA" id="ARBA00022723"/>
    </source>
</evidence>
<protein>
    <recommendedName>
        <fullName evidence="5">GRF-type domain-containing protein</fullName>
    </recommendedName>
</protein>
<keyword evidence="1" id="KW-0479">Metal-binding</keyword>
<dbReference type="Gramene" id="Solyc07g017827.1.1">
    <property type="protein sequence ID" value="Solyc07g017827.1.1"/>
    <property type="gene ID" value="Solyc07g017827.1"/>
</dbReference>